<accession>A0A1N7SKQ4</accession>
<gene>
    <name evidence="2" type="ORF">BN2475_860032</name>
</gene>
<proteinExistence type="predicted"/>
<reference evidence="2 3" key="1">
    <citation type="submission" date="2016-12" db="EMBL/GenBank/DDBJ databases">
        <authorList>
            <person name="Song W.-J."/>
            <person name="Kurnit D.M."/>
        </authorList>
    </citation>
    <scope>NUCLEOTIDE SEQUENCE [LARGE SCALE GENOMIC DNA]</scope>
    <source>
        <strain evidence="2 3">STM7296</strain>
    </source>
</reference>
<name>A0A1N7SKQ4_9BURK</name>
<evidence type="ECO:0000256" key="1">
    <source>
        <dbReference type="SAM" id="MobiDB-lite"/>
    </source>
</evidence>
<organism evidence="2 3">
    <name type="scientific">Paraburkholderia ribeironis</name>
    <dbReference type="NCBI Taxonomy" id="1247936"/>
    <lineage>
        <taxon>Bacteria</taxon>
        <taxon>Pseudomonadati</taxon>
        <taxon>Pseudomonadota</taxon>
        <taxon>Betaproteobacteria</taxon>
        <taxon>Burkholderiales</taxon>
        <taxon>Burkholderiaceae</taxon>
        <taxon>Paraburkholderia</taxon>
    </lineage>
</organism>
<sequence length="142" mass="15803">MLKRFADCTAKEIGRRAWPIQGKGPTKIALASKRLREKLSKTARFSIELCRKIIASDFGNCHASLGWLEASAVLPGPTDRGFCRSRSQPTYREYDHAIIPAFDMPRVSDACPATSRGSRGSDGKDRAGFPTNWRTVPHRKGR</sequence>
<evidence type="ECO:0000313" key="2">
    <source>
        <dbReference type="EMBL" id="SIT47976.1"/>
    </source>
</evidence>
<evidence type="ECO:0000313" key="3">
    <source>
        <dbReference type="Proteomes" id="UP000187012"/>
    </source>
</evidence>
<keyword evidence="3" id="KW-1185">Reference proteome</keyword>
<dbReference type="STRING" id="1247936.BN2475_860032"/>
<dbReference type="Proteomes" id="UP000187012">
    <property type="component" value="Unassembled WGS sequence"/>
</dbReference>
<protein>
    <submittedName>
        <fullName evidence="2">Uncharacterized protein</fullName>
    </submittedName>
</protein>
<feature type="region of interest" description="Disordered" evidence="1">
    <location>
        <begin position="108"/>
        <end position="142"/>
    </location>
</feature>
<dbReference type="AlphaFoldDB" id="A0A1N7SKQ4"/>
<dbReference type="EMBL" id="CYGX02000086">
    <property type="protein sequence ID" value="SIT47976.1"/>
    <property type="molecule type" value="Genomic_DNA"/>
</dbReference>